<evidence type="ECO:0008006" key="18">
    <source>
        <dbReference type="Google" id="ProtNLM"/>
    </source>
</evidence>
<proteinExistence type="predicted"/>
<dbReference type="SUPFAM" id="SSF46689">
    <property type="entry name" value="Homeodomain-like"/>
    <property type="match status" value="1"/>
</dbReference>
<dbReference type="GO" id="GO:0008270">
    <property type="term" value="F:zinc ion binding"/>
    <property type="evidence" value="ECO:0007669"/>
    <property type="project" value="UniProtKB-KW"/>
</dbReference>
<feature type="region of interest" description="Disordered" evidence="9">
    <location>
        <begin position="1"/>
        <end position="27"/>
    </location>
</feature>
<dbReference type="Proteomes" id="UP000663836">
    <property type="component" value="Unassembled WGS sequence"/>
</dbReference>
<keyword evidence="3" id="KW-0863">Zinc-finger</keyword>
<evidence type="ECO:0000256" key="4">
    <source>
        <dbReference type="ARBA" id="ARBA00022833"/>
    </source>
</evidence>
<dbReference type="GO" id="GO:0006357">
    <property type="term" value="P:regulation of transcription by RNA polymerase II"/>
    <property type="evidence" value="ECO:0007669"/>
    <property type="project" value="TreeGrafter"/>
</dbReference>
<dbReference type="PROSITE" id="PS51293">
    <property type="entry name" value="SANT"/>
    <property type="match status" value="1"/>
</dbReference>
<dbReference type="PANTHER" id="PTHR16089">
    <property type="entry name" value="REST COREPRESSOR COREST PROTEIN-RELATED"/>
    <property type="match status" value="1"/>
</dbReference>
<evidence type="ECO:0000313" key="12">
    <source>
        <dbReference type="EMBL" id="CAF0846919.1"/>
    </source>
</evidence>
<dbReference type="AlphaFoldDB" id="A0A813VXS4"/>
<dbReference type="InterPro" id="IPR000949">
    <property type="entry name" value="ELM2_dom"/>
</dbReference>
<reference evidence="12" key="1">
    <citation type="submission" date="2021-02" db="EMBL/GenBank/DDBJ databases">
        <authorList>
            <person name="Nowell W R."/>
        </authorList>
    </citation>
    <scope>NUCLEOTIDE SEQUENCE</scope>
</reference>
<evidence type="ECO:0000256" key="1">
    <source>
        <dbReference type="ARBA" id="ARBA00004123"/>
    </source>
</evidence>
<evidence type="ECO:0000313" key="14">
    <source>
        <dbReference type="EMBL" id="CAF1302264.1"/>
    </source>
</evidence>
<evidence type="ECO:0000256" key="2">
    <source>
        <dbReference type="ARBA" id="ARBA00022723"/>
    </source>
</evidence>
<dbReference type="EMBL" id="CAJNOL010001162">
    <property type="protein sequence ID" value="CAF1302264.1"/>
    <property type="molecule type" value="Genomic_DNA"/>
</dbReference>
<dbReference type="GO" id="GO:0003677">
    <property type="term" value="F:DNA binding"/>
    <property type="evidence" value="ECO:0007669"/>
    <property type="project" value="UniProtKB-KW"/>
</dbReference>
<dbReference type="InterPro" id="IPR051066">
    <property type="entry name" value="Trans_reg/Corepressor"/>
</dbReference>
<feature type="region of interest" description="Disordered" evidence="9">
    <location>
        <begin position="79"/>
        <end position="100"/>
    </location>
</feature>
<dbReference type="Pfam" id="PF01448">
    <property type="entry name" value="ELM2"/>
    <property type="match status" value="1"/>
</dbReference>
<keyword evidence="4" id="KW-0862">Zinc</keyword>
<evidence type="ECO:0000256" key="6">
    <source>
        <dbReference type="ARBA" id="ARBA00023125"/>
    </source>
</evidence>
<dbReference type="GO" id="GO:0005667">
    <property type="term" value="C:transcription regulator complex"/>
    <property type="evidence" value="ECO:0007669"/>
    <property type="project" value="TreeGrafter"/>
</dbReference>
<accession>A0A813VXS4</accession>
<keyword evidence="6" id="KW-0238">DNA-binding</keyword>
<dbReference type="GO" id="GO:0000118">
    <property type="term" value="C:histone deacetylase complex"/>
    <property type="evidence" value="ECO:0007669"/>
    <property type="project" value="TreeGrafter"/>
</dbReference>
<feature type="compositionally biased region" description="Basic and acidic residues" evidence="9">
    <location>
        <begin position="10"/>
        <end position="19"/>
    </location>
</feature>
<dbReference type="InterPro" id="IPR017884">
    <property type="entry name" value="SANT_dom"/>
</dbReference>
<comment type="subcellular location">
    <subcellularLocation>
        <location evidence="1">Nucleus</location>
    </subcellularLocation>
</comment>
<keyword evidence="2" id="KW-0479">Metal-binding</keyword>
<feature type="domain" description="SANT" evidence="11">
    <location>
        <begin position="233"/>
        <end position="277"/>
    </location>
</feature>
<evidence type="ECO:0000259" key="11">
    <source>
        <dbReference type="PROSITE" id="PS51293"/>
    </source>
</evidence>
<evidence type="ECO:0000256" key="8">
    <source>
        <dbReference type="ARBA" id="ARBA00023242"/>
    </source>
</evidence>
<dbReference type="SMART" id="SM01189">
    <property type="entry name" value="ELM2"/>
    <property type="match status" value="1"/>
</dbReference>
<comment type="caution">
    <text evidence="12">The sequence shown here is derived from an EMBL/GenBank/DDBJ whole genome shotgun (WGS) entry which is preliminary data.</text>
</comment>
<feature type="domain" description="ELM2" evidence="10">
    <location>
        <begin position="133"/>
        <end position="222"/>
    </location>
</feature>
<protein>
    <recommendedName>
        <fullName evidence="18">Mesoderm induction early response protein 1</fullName>
    </recommendedName>
</protein>
<dbReference type="Proteomes" id="UP000663864">
    <property type="component" value="Unassembled WGS sequence"/>
</dbReference>
<evidence type="ECO:0000256" key="3">
    <source>
        <dbReference type="ARBA" id="ARBA00022771"/>
    </source>
</evidence>
<dbReference type="Proteomes" id="UP000663854">
    <property type="component" value="Unassembled WGS sequence"/>
</dbReference>
<organism evidence="12 16">
    <name type="scientific">Rotaria sordida</name>
    <dbReference type="NCBI Taxonomy" id="392033"/>
    <lineage>
        <taxon>Eukaryota</taxon>
        <taxon>Metazoa</taxon>
        <taxon>Spiralia</taxon>
        <taxon>Gnathifera</taxon>
        <taxon>Rotifera</taxon>
        <taxon>Eurotatoria</taxon>
        <taxon>Bdelloidea</taxon>
        <taxon>Philodinida</taxon>
        <taxon>Philodinidae</taxon>
        <taxon>Rotaria</taxon>
    </lineage>
</organism>
<sequence>MAEIQNESEELSKEPKIENNDEEQTLNKVKVEVIKEEQQTSVTNELLQTEIVKLTVESEMPIEDLRKLYTSSSNIANIPTSKQEEISTSSEDSTDQEEDSGYQRLLIAEQPTSNENADEEDVDGSSFSFYWQKAINIGDQYQAVVPDLLLSTDHNDQESSNDQLLWSLPLDTNQDENSSLVNKYLKLAAKEHRTADQEIVLEVFLSANYNIDQALDKLRLPTTNKNYFCSVPWSLAECDQFEQCFKEYGKDFSMFKIPNRTVNELVFFYYIWKKSARHDVFVRQNRVEKRRFHLHPYVTDYLEKFFVEQELQLINAYEQNNSSSLSINPQITNDQLLTKRRLSSDLFLKPMSAVKRTKSLINPNDNDLVDLTENQQTIRSSSPTLTKKLNEDIK</sequence>
<evidence type="ECO:0000313" key="15">
    <source>
        <dbReference type="EMBL" id="CAF3669612.1"/>
    </source>
</evidence>
<dbReference type="FunFam" id="1.10.10.60:FF:000012">
    <property type="entry name" value="Metastasis-associated 1 family, member 3"/>
    <property type="match status" value="1"/>
</dbReference>
<dbReference type="GO" id="GO:0003714">
    <property type="term" value="F:transcription corepressor activity"/>
    <property type="evidence" value="ECO:0007669"/>
    <property type="project" value="TreeGrafter"/>
</dbReference>
<gene>
    <name evidence="15" type="ORF">JBS370_LOCUS7447</name>
    <name evidence="14" type="ORF">JXQ802_LOCUS29569</name>
    <name evidence="12" type="ORF">PYM288_LOCUS6863</name>
    <name evidence="13" type="ORF">ZHD862_LOCUS14131</name>
</gene>
<evidence type="ECO:0000313" key="17">
    <source>
        <dbReference type="Proteomes" id="UP000663870"/>
    </source>
</evidence>
<evidence type="ECO:0000313" key="13">
    <source>
        <dbReference type="EMBL" id="CAF1032768.1"/>
    </source>
</evidence>
<dbReference type="InterPro" id="IPR009057">
    <property type="entry name" value="Homeodomain-like_sf"/>
</dbReference>
<evidence type="ECO:0000259" key="10">
    <source>
        <dbReference type="PROSITE" id="PS51156"/>
    </source>
</evidence>
<dbReference type="EMBL" id="CAJNOT010000604">
    <property type="protein sequence ID" value="CAF1032768.1"/>
    <property type="molecule type" value="Genomic_DNA"/>
</dbReference>
<evidence type="ECO:0000313" key="16">
    <source>
        <dbReference type="Proteomes" id="UP000663854"/>
    </source>
</evidence>
<dbReference type="EMBL" id="CAJOBD010000443">
    <property type="protein sequence ID" value="CAF3669612.1"/>
    <property type="molecule type" value="Genomic_DNA"/>
</dbReference>
<dbReference type="Gene3D" id="1.10.10.60">
    <property type="entry name" value="Homeodomain-like"/>
    <property type="match status" value="1"/>
</dbReference>
<keyword evidence="8" id="KW-0539">Nucleus</keyword>
<keyword evidence="7" id="KW-0804">Transcription</keyword>
<evidence type="ECO:0000256" key="9">
    <source>
        <dbReference type="SAM" id="MobiDB-lite"/>
    </source>
</evidence>
<keyword evidence="5" id="KW-0805">Transcription regulation</keyword>
<dbReference type="PROSITE" id="PS51156">
    <property type="entry name" value="ELM2"/>
    <property type="match status" value="1"/>
</dbReference>
<name>A0A813VXS4_9BILA</name>
<evidence type="ECO:0000256" key="5">
    <source>
        <dbReference type="ARBA" id="ARBA00023015"/>
    </source>
</evidence>
<dbReference type="Proteomes" id="UP000663870">
    <property type="component" value="Unassembled WGS sequence"/>
</dbReference>
<keyword evidence="17" id="KW-1185">Reference proteome</keyword>
<dbReference type="EMBL" id="CAJNOH010000079">
    <property type="protein sequence ID" value="CAF0846919.1"/>
    <property type="molecule type" value="Genomic_DNA"/>
</dbReference>
<evidence type="ECO:0000256" key="7">
    <source>
        <dbReference type="ARBA" id="ARBA00023163"/>
    </source>
</evidence>
<dbReference type="PANTHER" id="PTHR16089:SF28">
    <property type="entry name" value="REST COREPRESSOR"/>
    <property type="match status" value="1"/>
</dbReference>